<evidence type="ECO:0000256" key="1">
    <source>
        <dbReference type="ARBA" id="ARBA00004651"/>
    </source>
</evidence>
<evidence type="ECO:0000256" key="4">
    <source>
        <dbReference type="ARBA" id="ARBA00022989"/>
    </source>
</evidence>
<feature type="transmembrane region" description="Helical" evidence="6">
    <location>
        <begin position="196"/>
        <end position="215"/>
    </location>
</feature>
<feature type="transmembrane region" description="Helical" evidence="6">
    <location>
        <begin position="252"/>
        <end position="270"/>
    </location>
</feature>
<feature type="transmembrane region" description="Helical" evidence="6">
    <location>
        <begin position="140"/>
        <end position="158"/>
    </location>
</feature>
<feature type="transmembrane region" description="Helical" evidence="6">
    <location>
        <begin position="317"/>
        <end position="336"/>
    </location>
</feature>
<feature type="transmembrane region" description="Helical" evidence="6">
    <location>
        <begin position="115"/>
        <end position="134"/>
    </location>
</feature>
<keyword evidence="3 6" id="KW-0812">Transmembrane</keyword>
<dbReference type="Proteomes" id="UP001229251">
    <property type="component" value="Unassembled WGS sequence"/>
</dbReference>
<evidence type="ECO:0000256" key="2">
    <source>
        <dbReference type="ARBA" id="ARBA00022475"/>
    </source>
</evidence>
<keyword evidence="5 6" id="KW-0472">Membrane</keyword>
<dbReference type="Pfam" id="PF03606">
    <property type="entry name" value="DcuC"/>
    <property type="match status" value="1"/>
</dbReference>
<evidence type="ECO:0000313" key="7">
    <source>
        <dbReference type="EMBL" id="MDK7188089.1"/>
    </source>
</evidence>
<keyword evidence="4 6" id="KW-1133">Transmembrane helix</keyword>
<name>A0AAJ1V6A8_9LACT</name>
<organism evidence="7 8">
    <name type="scientific">Facklamia hominis</name>
    <dbReference type="NCBI Taxonomy" id="178214"/>
    <lineage>
        <taxon>Bacteria</taxon>
        <taxon>Bacillati</taxon>
        <taxon>Bacillota</taxon>
        <taxon>Bacilli</taxon>
        <taxon>Lactobacillales</taxon>
        <taxon>Aerococcaceae</taxon>
        <taxon>Facklamia</taxon>
    </lineage>
</organism>
<evidence type="ECO:0000256" key="6">
    <source>
        <dbReference type="SAM" id="Phobius"/>
    </source>
</evidence>
<feature type="transmembrane region" description="Helical" evidence="6">
    <location>
        <begin position="436"/>
        <end position="458"/>
    </location>
</feature>
<dbReference type="InterPro" id="IPR018385">
    <property type="entry name" value="C4_dicarb_anaerob_car-like"/>
</dbReference>
<protein>
    <submittedName>
        <fullName evidence="7">Na+/H+ antiporter NhaC family protein</fullName>
    </submittedName>
</protein>
<dbReference type="InterPro" id="IPR051679">
    <property type="entry name" value="DASS-Related_Transporters"/>
</dbReference>
<sequence>MKGFFKRVQFPNTIVLLFFIMIFVTFLTWVIPSGEYAREIINGRTVVIPNSFNNLGKNPQGFFGLFTALPKAFEECQEIVLFILIVGGTFHIVNESNVLTFWINKVIQVFSGKKLLIIPVVLLILGLAGTTIGLKEETLMLVPIGISMALALGFDVLTGVAIVSLGAAFGFYTSVINPFSVGIAQEIAELPIFSGIWFRIALFITYWIITSLYIVRYANKVNSNPDLSLTKDQNVIFSKELRKENINGSKKIIISTIIIVLCFALILYGVFELDWFISEIGSVFLIMAFLVGILTYDSLNSISDSLISGMSELVEPAMVLVFARAILVIMERGMILDPIVNYLINVVSQLPGVATALGFYIIQIIVNFVIPASTGQAATTMPIMTPIADGLEINRQIAVLAYILGSGFMDSIIPTSGVLMAQLTIAKIPFKKWVKFMAPLMVIWLLLGAVFIVIAYYINYGPF</sequence>
<dbReference type="AlphaFoldDB" id="A0AAJ1V6A8"/>
<dbReference type="PANTHER" id="PTHR43652">
    <property type="entry name" value="BASIC AMINO ACID ANTIPORTER YFCC-RELATED"/>
    <property type="match status" value="1"/>
</dbReference>
<dbReference type="RefSeq" id="WP_101974766.1">
    <property type="nucleotide sequence ID" value="NZ_CP138857.1"/>
</dbReference>
<evidence type="ECO:0000256" key="3">
    <source>
        <dbReference type="ARBA" id="ARBA00022692"/>
    </source>
</evidence>
<accession>A0AAJ1V6A8</accession>
<gene>
    <name evidence="7" type="ORF">QP433_08915</name>
</gene>
<evidence type="ECO:0000256" key="5">
    <source>
        <dbReference type="ARBA" id="ARBA00023136"/>
    </source>
</evidence>
<dbReference type="PANTHER" id="PTHR43652:SF2">
    <property type="entry name" value="BASIC AMINO ACID ANTIPORTER YFCC-RELATED"/>
    <property type="match status" value="1"/>
</dbReference>
<feature type="transmembrane region" description="Helical" evidence="6">
    <location>
        <begin position="276"/>
        <end position="296"/>
    </location>
</feature>
<dbReference type="EMBL" id="JASOOE010000025">
    <property type="protein sequence ID" value="MDK7188089.1"/>
    <property type="molecule type" value="Genomic_DNA"/>
</dbReference>
<dbReference type="GO" id="GO:0005886">
    <property type="term" value="C:plasma membrane"/>
    <property type="evidence" value="ECO:0007669"/>
    <property type="project" value="UniProtKB-SubCell"/>
</dbReference>
<feature type="transmembrane region" description="Helical" evidence="6">
    <location>
        <begin position="342"/>
        <end position="362"/>
    </location>
</feature>
<evidence type="ECO:0000313" key="8">
    <source>
        <dbReference type="Proteomes" id="UP001229251"/>
    </source>
</evidence>
<comment type="subcellular location">
    <subcellularLocation>
        <location evidence="1">Cell membrane</location>
        <topology evidence="1">Multi-pass membrane protein</topology>
    </subcellularLocation>
</comment>
<feature type="transmembrane region" description="Helical" evidence="6">
    <location>
        <begin position="12"/>
        <end position="31"/>
    </location>
</feature>
<feature type="transmembrane region" description="Helical" evidence="6">
    <location>
        <begin position="79"/>
        <end position="103"/>
    </location>
</feature>
<feature type="transmembrane region" description="Helical" evidence="6">
    <location>
        <begin position="165"/>
        <end position="184"/>
    </location>
</feature>
<comment type="caution">
    <text evidence="7">The sequence shown here is derived from an EMBL/GenBank/DDBJ whole genome shotgun (WGS) entry which is preliminary data.</text>
</comment>
<proteinExistence type="predicted"/>
<keyword evidence="2" id="KW-1003">Cell membrane</keyword>
<reference evidence="7" key="1">
    <citation type="submission" date="2023-05" db="EMBL/GenBank/DDBJ databases">
        <title>Cataloging the Phylogenetic Diversity of Human Bladder Bacteria.</title>
        <authorList>
            <person name="Du J."/>
        </authorList>
    </citation>
    <scope>NUCLEOTIDE SEQUENCE</scope>
    <source>
        <strain evidence="7">UMB1231</strain>
    </source>
</reference>